<gene>
    <name evidence="9" type="ordered locus">Hden_1302</name>
</gene>
<sequence>MRTSEWVFVVDDDRAARESLEYLLTSVGYRVCGFQSANDFIAGYGDRVGCLILDVRMPGMSGLQLLLELERRQPPLSTILVTGHGDVPMAVTAMRHGAIDFLQKPFNNQALLDRTEEAMARARGLYKAEISRSEVDANFNRLTCREREVAWLIFGGMSNKQIAAELELSCKTVEAHRANVMGKMSAHCVVDLVQKLNVLVGPKPFPDLKSVRSHSTAG</sequence>
<dbReference type="SMART" id="SM00448">
    <property type="entry name" value="REC"/>
    <property type="match status" value="1"/>
</dbReference>
<dbReference type="GO" id="GO:0003677">
    <property type="term" value="F:DNA binding"/>
    <property type="evidence" value="ECO:0007669"/>
    <property type="project" value="UniProtKB-KW"/>
</dbReference>
<dbReference type="InterPro" id="IPR011006">
    <property type="entry name" value="CheY-like_superfamily"/>
</dbReference>
<dbReference type="PROSITE" id="PS50110">
    <property type="entry name" value="RESPONSE_REGULATORY"/>
    <property type="match status" value="1"/>
</dbReference>
<dbReference type="PROSITE" id="PS50043">
    <property type="entry name" value="HTH_LUXR_2"/>
    <property type="match status" value="1"/>
</dbReference>
<dbReference type="GO" id="GO:0006355">
    <property type="term" value="P:regulation of DNA-templated transcription"/>
    <property type="evidence" value="ECO:0007669"/>
    <property type="project" value="InterPro"/>
</dbReference>
<keyword evidence="1 6" id="KW-0597">Phosphoprotein</keyword>
<keyword evidence="5" id="KW-0804">Transcription</keyword>
<dbReference type="Gene3D" id="1.10.10.10">
    <property type="entry name" value="Winged helix-like DNA-binding domain superfamily/Winged helix DNA-binding domain"/>
    <property type="match status" value="1"/>
</dbReference>
<dbReference type="EMBL" id="CP002083">
    <property type="protein sequence ID" value="ADJ23114.1"/>
    <property type="molecule type" value="Genomic_DNA"/>
</dbReference>
<feature type="domain" description="HTH luxR-type" evidence="7">
    <location>
        <begin position="135"/>
        <end position="200"/>
    </location>
</feature>
<evidence type="ECO:0000256" key="2">
    <source>
        <dbReference type="ARBA" id="ARBA00023012"/>
    </source>
</evidence>
<dbReference type="eggNOG" id="COG4566">
    <property type="taxonomic scope" value="Bacteria"/>
</dbReference>
<dbReference type="SUPFAM" id="SSF46894">
    <property type="entry name" value="C-terminal effector domain of the bipartite response regulators"/>
    <property type="match status" value="1"/>
</dbReference>
<dbReference type="FunFam" id="3.40.50.2300:FF:000018">
    <property type="entry name" value="DNA-binding transcriptional regulator NtrC"/>
    <property type="match status" value="1"/>
</dbReference>
<dbReference type="PROSITE" id="PS00622">
    <property type="entry name" value="HTH_LUXR_1"/>
    <property type="match status" value="1"/>
</dbReference>
<organism evidence="9 10">
    <name type="scientific">Hyphomicrobium denitrificans (strain ATCC 51888 / DSM 1869 / NCIMB 11706 / TK 0415)</name>
    <dbReference type="NCBI Taxonomy" id="582899"/>
    <lineage>
        <taxon>Bacteria</taxon>
        <taxon>Pseudomonadati</taxon>
        <taxon>Pseudomonadota</taxon>
        <taxon>Alphaproteobacteria</taxon>
        <taxon>Hyphomicrobiales</taxon>
        <taxon>Hyphomicrobiaceae</taxon>
        <taxon>Hyphomicrobium</taxon>
    </lineage>
</organism>
<dbReference type="CDD" id="cd17537">
    <property type="entry name" value="REC_FixJ"/>
    <property type="match status" value="1"/>
</dbReference>
<evidence type="ECO:0000259" key="7">
    <source>
        <dbReference type="PROSITE" id="PS50043"/>
    </source>
</evidence>
<protein>
    <submittedName>
        <fullName evidence="9">Two component transcriptional regulator, LuxR family</fullName>
    </submittedName>
</protein>
<name>D8JWK1_HYPDA</name>
<evidence type="ECO:0000313" key="9">
    <source>
        <dbReference type="EMBL" id="ADJ23114.1"/>
    </source>
</evidence>
<dbReference type="PANTHER" id="PTHR44688:SF16">
    <property type="entry name" value="DNA-BINDING TRANSCRIPTIONAL ACTIVATOR DEVR_DOSR"/>
    <property type="match status" value="1"/>
</dbReference>
<dbReference type="AlphaFoldDB" id="D8JWK1"/>
<reference evidence="10" key="1">
    <citation type="journal article" date="2011" name="J. Bacteriol.">
        <title>Genome sequences of eight morphologically diverse alphaproteobacteria.</title>
        <authorList>
            <consortium name="US DOE Joint Genome Institute"/>
            <person name="Brown P.J."/>
            <person name="Kysela D.T."/>
            <person name="Buechlein A."/>
            <person name="Hemmerich C."/>
            <person name="Brun Y.V."/>
        </authorList>
    </citation>
    <scope>NUCLEOTIDE SEQUENCE [LARGE SCALE GENOMIC DNA]</scope>
    <source>
        <strain evidence="10">ATCC 51888 / DSM 1869 / NCIB 11706 / TK 0415</strain>
    </source>
</reference>
<evidence type="ECO:0000256" key="6">
    <source>
        <dbReference type="PROSITE-ProRule" id="PRU00169"/>
    </source>
</evidence>
<dbReference type="HOGENOM" id="CLU_000445_90_4_5"/>
<dbReference type="OrthoDB" id="9782655at2"/>
<keyword evidence="10" id="KW-1185">Reference proteome</keyword>
<dbReference type="GO" id="GO:0000160">
    <property type="term" value="P:phosphorelay signal transduction system"/>
    <property type="evidence" value="ECO:0007669"/>
    <property type="project" value="UniProtKB-KW"/>
</dbReference>
<evidence type="ECO:0000256" key="4">
    <source>
        <dbReference type="ARBA" id="ARBA00023125"/>
    </source>
</evidence>
<keyword evidence="2" id="KW-0902">Two-component regulatory system</keyword>
<dbReference type="InterPro" id="IPR036388">
    <property type="entry name" value="WH-like_DNA-bd_sf"/>
</dbReference>
<dbReference type="KEGG" id="hdn:Hden_1302"/>
<dbReference type="Gene3D" id="3.40.50.2300">
    <property type="match status" value="1"/>
</dbReference>
<dbReference type="Pfam" id="PF00196">
    <property type="entry name" value="GerE"/>
    <property type="match status" value="1"/>
</dbReference>
<dbReference type="PANTHER" id="PTHR44688">
    <property type="entry name" value="DNA-BINDING TRANSCRIPTIONAL ACTIVATOR DEVR_DOSR"/>
    <property type="match status" value="1"/>
</dbReference>
<dbReference type="STRING" id="582899.Hden_1302"/>
<dbReference type="SMART" id="SM00421">
    <property type="entry name" value="HTH_LUXR"/>
    <property type="match status" value="1"/>
</dbReference>
<keyword evidence="4" id="KW-0238">DNA-binding</keyword>
<evidence type="ECO:0000256" key="3">
    <source>
        <dbReference type="ARBA" id="ARBA00023015"/>
    </source>
</evidence>
<dbReference type="InterPro" id="IPR001789">
    <property type="entry name" value="Sig_transdc_resp-reg_receiver"/>
</dbReference>
<evidence type="ECO:0000256" key="5">
    <source>
        <dbReference type="ARBA" id="ARBA00023163"/>
    </source>
</evidence>
<dbReference type="Proteomes" id="UP000002033">
    <property type="component" value="Chromosome"/>
</dbReference>
<dbReference type="CDD" id="cd06170">
    <property type="entry name" value="LuxR_C_like"/>
    <property type="match status" value="1"/>
</dbReference>
<dbReference type="InterPro" id="IPR000792">
    <property type="entry name" value="Tscrpt_reg_LuxR_C"/>
</dbReference>
<proteinExistence type="predicted"/>
<evidence type="ECO:0000259" key="8">
    <source>
        <dbReference type="PROSITE" id="PS50110"/>
    </source>
</evidence>
<feature type="modified residue" description="4-aspartylphosphate" evidence="6">
    <location>
        <position position="54"/>
    </location>
</feature>
<dbReference type="PRINTS" id="PR00038">
    <property type="entry name" value="HTHLUXR"/>
</dbReference>
<evidence type="ECO:0000313" key="10">
    <source>
        <dbReference type="Proteomes" id="UP000002033"/>
    </source>
</evidence>
<dbReference type="RefSeq" id="WP_013215329.1">
    <property type="nucleotide sequence ID" value="NC_014313.1"/>
</dbReference>
<dbReference type="Pfam" id="PF00072">
    <property type="entry name" value="Response_reg"/>
    <property type="match status" value="1"/>
</dbReference>
<keyword evidence="3" id="KW-0805">Transcription regulation</keyword>
<evidence type="ECO:0000256" key="1">
    <source>
        <dbReference type="ARBA" id="ARBA00022553"/>
    </source>
</evidence>
<feature type="domain" description="Response regulatory" evidence="8">
    <location>
        <begin position="6"/>
        <end position="119"/>
    </location>
</feature>
<dbReference type="InterPro" id="IPR016032">
    <property type="entry name" value="Sig_transdc_resp-reg_C-effctor"/>
</dbReference>
<accession>D8JWK1</accession>
<dbReference type="SUPFAM" id="SSF52172">
    <property type="entry name" value="CheY-like"/>
    <property type="match status" value="1"/>
</dbReference>